<dbReference type="EnsemblProtists" id="EKX48059">
    <property type="protein sequence ID" value="EKX48059"/>
    <property type="gene ID" value="GUITHDRAFT_106138"/>
</dbReference>
<evidence type="ECO:0000313" key="1">
    <source>
        <dbReference type="EMBL" id="EKX48059.1"/>
    </source>
</evidence>
<dbReference type="PaxDb" id="55529-EKX48059"/>
<reference evidence="1 3" key="1">
    <citation type="journal article" date="2012" name="Nature">
        <title>Algal genomes reveal evolutionary mosaicism and the fate of nucleomorphs.</title>
        <authorList>
            <consortium name="DOE Joint Genome Institute"/>
            <person name="Curtis B.A."/>
            <person name="Tanifuji G."/>
            <person name="Burki F."/>
            <person name="Gruber A."/>
            <person name="Irimia M."/>
            <person name="Maruyama S."/>
            <person name="Arias M.C."/>
            <person name="Ball S.G."/>
            <person name="Gile G.H."/>
            <person name="Hirakawa Y."/>
            <person name="Hopkins J.F."/>
            <person name="Kuo A."/>
            <person name="Rensing S.A."/>
            <person name="Schmutz J."/>
            <person name="Symeonidi A."/>
            <person name="Elias M."/>
            <person name="Eveleigh R.J."/>
            <person name="Herman E.K."/>
            <person name="Klute M.J."/>
            <person name="Nakayama T."/>
            <person name="Obornik M."/>
            <person name="Reyes-Prieto A."/>
            <person name="Armbrust E.V."/>
            <person name="Aves S.J."/>
            <person name="Beiko R.G."/>
            <person name="Coutinho P."/>
            <person name="Dacks J.B."/>
            <person name="Durnford D.G."/>
            <person name="Fast N.M."/>
            <person name="Green B.R."/>
            <person name="Grisdale C.J."/>
            <person name="Hempel F."/>
            <person name="Henrissat B."/>
            <person name="Hoppner M.P."/>
            <person name="Ishida K."/>
            <person name="Kim E."/>
            <person name="Koreny L."/>
            <person name="Kroth P.G."/>
            <person name="Liu Y."/>
            <person name="Malik S.B."/>
            <person name="Maier U.G."/>
            <person name="McRose D."/>
            <person name="Mock T."/>
            <person name="Neilson J.A."/>
            <person name="Onodera N.T."/>
            <person name="Poole A.M."/>
            <person name="Pritham E.J."/>
            <person name="Richards T.A."/>
            <person name="Rocap G."/>
            <person name="Roy S.W."/>
            <person name="Sarai C."/>
            <person name="Schaack S."/>
            <person name="Shirato S."/>
            <person name="Slamovits C.H."/>
            <person name="Spencer D.F."/>
            <person name="Suzuki S."/>
            <person name="Worden A.Z."/>
            <person name="Zauner S."/>
            <person name="Barry K."/>
            <person name="Bell C."/>
            <person name="Bharti A.K."/>
            <person name="Crow J.A."/>
            <person name="Grimwood J."/>
            <person name="Kramer R."/>
            <person name="Lindquist E."/>
            <person name="Lucas S."/>
            <person name="Salamov A."/>
            <person name="McFadden G.I."/>
            <person name="Lane C.E."/>
            <person name="Keeling P.J."/>
            <person name="Gray M.W."/>
            <person name="Grigoriev I.V."/>
            <person name="Archibald J.M."/>
        </authorList>
    </citation>
    <scope>NUCLEOTIDE SEQUENCE</scope>
    <source>
        <strain evidence="1 3">CCMP2712</strain>
    </source>
</reference>
<proteinExistence type="predicted"/>
<keyword evidence="3" id="KW-1185">Reference proteome</keyword>
<organism evidence="1">
    <name type="scientific">Guillardia theta (strain CCMP2712)</name>
    <name type="common">Cryptophyte</name>
    <dbReference type="NCBI Taxonomy" id="905079"/>
    <lineage>
        <taxon>Eukaryota</taxon>
        <taxon>Cryptophyceae</taxon>
        <taxon>Pyrenomonadales</taxon>
        <taxon>Geminigeraceae</taxon>
        <taxon>Guillardia</taxon>
    </lineage>
</organism>
<accession>L1JIS9</accession>
<dbReference type="AlphaFoldDB" id="L1JIS9"/>
<dbReference type="RefSeq" id="XP_005835039.1">
    <property type="nucleotide sequence ID" value="XM_005834982.1"/>
</dbReference>
<dbReference type="GeneID" id="17304745"/>
<gene>
    <name evidence="1" type="ORF">GUITHDRAFT_106138</name>
</gene>
<dbReference type="KEGG" id="gtt:GUITHDRAFT_106138"/>
<name>L1JIS9_GUITC</name>
<dbReference type="Proteomes" id="UP000011087">
    <property type="component" value="Unassembled WGS sequence"/>
</dbReference>
<sequence>MLRPEPKPLEGDIRIPGDFNDIVEALVTCKNGSSFFLGEGKYHWDELTTPNGTRRIGHDFKNKNDAAGGTIFIAHTLRLRGHPKAELWGHLVFVSGSSGICKYVTLAADCRQSDAGHPSVFIYGRAWQFHECEVRSAGGAAVALAGTGGAHMYECGIGGVESFPTTRAQVGVWVLENSSCWLHSCAVRSNHRSGVIAAGQAMLKAYQCSFAFNMQHLHLIQAQQVKLYRCELHDSLDTSFKIDQDEGVLLHLYFNLIQGKLWNSNSRPAGLKEVQNKCFQGSWREDLSVLNTHRKLLDTVMDVSARSHERSSL</sequence>
<evidence type="ECO:0000313" key="3">
    <source>
        <dbReference type="Proteomes" id="UP000011087"/>
    </source>
</evidence>
<dbReference type="EMBL" id="JH992987">
    <property type="protein sequence ID" value="EKX48059.1"/>
    <property type="molecule type" value="Genomic_DNA"/>
</dbReference>
<reference evidence="3" key="2">
    <citation type="submission" date="2012-11" db="EMBL/GenBank/DDBJ databases">
        <authorList>
            <person name="Kuo A."/>
            <person name="Curtis B.A."/>
            <person name="Tanifuji G."/>
            <person name="Burki F."/>
            <person name="Gruber A."/>
            <person name="Irimia M."/>
            <person name="Maruyama S."/>
            <person name="Arias M.C."/>
            <person name="Ball S.G."/>
            <person name="Gile G.H."/>
            <person name="Hirakawa Y."/>
            <person name="Hopkins J.F."/>
            <person name="Rensing S.A."/>
            <person name="Schmutz J."/>
            <person name="Symeonidi A."/>
            <person name="Elias M."/>
            <person name="Eveleigh R.J."/>
            <person name="Herman E.K."/>
            <person name="Klute M.J."/>
            <person name="Nakayama T."/>
            <person name="Obornik M."/>
            <person name="Reyes-Prieto A."/>
            <person name="Armbrust E.V."/>
            <person name="Aves S.J."/>
            <person name="Beiko R.G."/>
            <person name="Coutinho P."/>
            <person name="Dacks J.B."/>
            <person name="Durnford D.G."/>
            <person name="Fast N.M."/>
            <person name="Green B.R."/>
            <person name="Grisdale C."/>
            <person name="Hempe F."/>
            <person name="Henrissat B."/>
            <person name="Hoppner M.P."/>
            <person name="Ishida K.-I."/>
            <person name="Kim E."/>
            <person name="Koreny L."/>
            <person name="Kroth P.G."/>
            <person name="Liu Y."/>
            <person name="Malik S.-B."/>
            <person name="Maier U.G."/>
            <person name="McRose D."/>
            <person name="Mock T."/>
            <person name="Neilson J.A."/>
            <person name="Onodera N.T."/>
            <person name="Poole A.M."/>
            <person name="Pritham E.J."/>
            <person name="Richards T.A."/>
            <person name="Rocap G."/>
            <person name="Roy S.W."/>
            <person name="Sarai C."/>
            <person name="Schaack S."/>
            <person name="Shirato S."/>
            <person name="Slamovits C.H."/>
            <person name="Spencer D.F."/>
            <person name="Suzuki S."/>
            <person name="Worden A.Z."/>
            <person name="Zauner S."/>
            <person name="Barry K."/>
            <person name="Bell C."/>
            <person name="Bharti A.K."/>
            <person name="Crow J.A."/>
            <person name="Grimwood J."/>
            <person name="Kramer R."/>
            <person name="Lindquist E."/>
            <person name="Lucas S."/>
            <person name="Salamov A."/>
            <person name="McFadden G.I."/>
            <person name="Lane C.E."/>
            <person name="Keeling P.J."/>
            <person name="Gray M.W."/>
            <person name="Grigoriev I.V."/>
            <person name="Archibald J.M."/>
        </authorList>
    </citation>
    <scope>NUCLEOTIDE SEQUENCE</scope>
    <source>
        <strain evidence="3">CCMP2712</strain>
    </source>
</reference>
<dbReference type="SUPFAM" id="SSF51126">
    <property type="entry name" value="Pectin lyase-like"/>
    <property type="match status" value="1"/>
</dbReference>
<protein>
    <recommendedName>
        <fullName evidence="4">Right handed beta helix domain-containing protein</fullName>
    </recommendedName>
</protein>
<reference evidence="2" key="3">
    <citation type="submission" date="2016-03" db="UniProtKB">
        <authorList>
            <consortium name="EnsemblProtists"/>
        </authorList>
    </citation>
    <scope>IDENTIFICATION</scope>
</reference>
<dbReference type="InterPro" id="IPR011050">
    <property type="entry name" value="Pectin_lyase_fold/virulence"/>
</dbReference>
<evidence type="ECO:0008006" key="4">
    <source>
        <dbReference type="Google" id="ProtNLM"/>
    </source>
</evidence>
<evidence type="ECO:0000313" key="2">
    <source>
        <dbReference type="EnsemblProtists" id="EKX48059"/>
    </source>
</evidence>
<dbReference type="HOGENOM" id="CLU_889799_0_0_1"/>